<dbReference type="RefSeq" id="WP_231511250.1">
    <property type="nucleotide sequence ID" value="NZ_ASRX01000013.1"/>
</dbReference>
<reference evidence="2 3" key="1">
    <citation type="submission" date="2013-05" db="EMBL/GenBank/DDBJ databases">
        <title>Genome assembly of Chondromyces apiculatus DSM 436.</title>
        <authorList>
            <person name="Sharma G."/>
            <person name="Khatri I."/>
            <person name="Kaur C."/>
            <person name="Mayilraj S."/>
            <person name="Subramanian S."/>
        </authorList>
    </citation>
    <scope>NUCLEOTIDE SEQUENCE [LARGE SCALE GENOMIC DNA]</scope>
    <source>
        <strain evidence="2 3">DSM 436</strain>
    </source>
</reference>
<evidence type="ECO:0000313" key="2">
    <source>
        <dbReference type="EMBL" id="EYF06980.1"/>
    </source>
</evidence>
<gene>
    <name evidence="2" type="ORF">CAP_1239</name>
</gene>
<keyword evidence="3" id="KW-1185">Reference proteome</keyword>
<sequence length="269" mass="28206">MEERPGGHVTGDAEAPRRSLPLAQPTRYTPAVLEGIADGERAALGPLFRRGEAGAIEATAQALGRAEALAAAAREAEPPETPLACGPRCPSCCLSKVLVLAPEVLRLAAWLRSTRTPEELSALLERVRAADAETRGLSRLARAQRGVPCPLLDAEGSCSVHPARPLVCASWTSLDVGACQRHAAEPFGEPAAPLHAPGYEVTNAVMAGLGWAAREQGLDATPLELNAALRIALERPGAGERWLRRLPVFSTARDPEWLAAHGGPSEGGG</sequence>
<comment type="caution">
    <text evidence="2">The sequence shown here is derived from an EMBL/GenBank/DDBJ whole genome shotgun (WGS) entry which is preliminary data.</text>
</comment>
<accession>A0A017TDU3</accession>
<dbReference type="EMBL" id="ASRX01000013">
    <property type="protein sequence ID" value="EYF06980.1"/>
    <property type="molecule type" value="Genomic_DNA"/>
</dbReference>
<organism evidence="2 3">
    <name type="scientific">Chondromyces apiculatus DSM 436</name>
    <dbReference type="NCBI Taxonomy" id="1192034"/>
    <lineage>
        <taxon>Bacteria</taxon>
        <taxon>Pseudomonadati</taxon>
        <taxon>Myxococcota</taxon>
        <taxon>Polyangia</taxon>
        <taxon>Polyangiales</taxon>
        <taxon>Polyangiaceae</taxon>
        <taxon>Chondromyces</taxon>
    </lineage>
</organism>
<dbReference type="AlphaFoldDB" id="A0A017TDU3"/>
<dbReference type="InterPro" id="IPR005358">
    <property type="entry name" value="Puta_zinc/iron-chelating_dom"/>
</dbReference>
<evidence type="ECO:0000256" key="1">
    <source>
        <dbReference type="SAM" id="MobiDB-lite"/>
    </source>
</evidence>
<dbReference type="eggNOG" id="COG0727">
    <property type="taxonomic scope" value="Bacteria"/>
</dbReference>
<dbReference type="Pfam" id="PF03692">
    <property type="entry name" value="CxxCxxCC"/>
    <property type="match status" value="1"/>
</dbReference>
<proteinExistence type="predicted"/>
<feature type="region of interest" description="Disordered" evidence="1">
    <location>
        <begin position="1"/>
        <end position="24"/>
    </location>
</feature>
<dbReference type="Proteomes" id="UP000019678">
    <property type="component" value="Unassembled WGS sequence"/>
</dbReference>
<protein>
    <recommendedName>
        <fullName evidence="4">YkgJ family cysteine cluster protein</fullName>
    </recommendedName>
</protein>
<evidence type="ECO:0000313" key="3">
    <source>
        <dbReference type="Proteomes" id="UP000019678"/>
    </source>
</evidence>
<dbReference type="STRING" id="1192034.CAP_1239"/>
<name>A0A017TDU3_9BACT</name>
<evidence type="ECO:0008006" key="4">
    <source>
        <dbReference type="Google" id="ProtNLM"/>
    </source>
</evidence>